<dbReference type="Proteomes" id="UP000682733">
    <property type="component" value="Unassembled WGS sequence"/>
</dbReference>
<dbReference type="AlphaFoldDB" id="A0A8S2W5E6"/>
<sequence length="282" mass="32676">MKRTKTLKLTDTDTYGITTQNTEKKPAKPLETKLRGLVVLSNHNHEINLIDYLKYEYTDTPPSLTDNMNLLNQQNKSKVIEYFEQNYSNHFIYQPPCDENQTTVVLIDGGMLLEHRPRKDDSIITYAKNLLQQILDKNINTQLPFTRDEYDKFIKENHALLALQVRHAWLKMHPMIPPGKLFYVGGPDEDCYTLTKTICKKDLLLSSNHIEFDTRVFVHIQNISDYNLYKNVIIESVDADVLLSSIAYSLDFVGLCMTIDQTTNTQKTKQQKKYVHCTPIAK</sequence>
<protein>
    <submittedName>
        <fullName evidence="1">Uncharacterized protein</fullName>
    </submittedName>
</protein>
<organism evidence="1 2">
    <name type="scientific">Didymodactylos carnosus</name>
    <dbReference type="NCBI Taxonomy" id="1234261"/>
    <lineage>
        <taxon>Eukaryota</taxon>
        <taxon>Metazoa</taxon>
        <taxon>Spiralia</taxon>
        <taxon>Gnathifera</taxon>
        <taxon>Rotifera</taxon>
        <taxon>Eurotatoria</taxon>
        <taxon>Bdelloidea</taxon>
        <taxon>Philodinida</taxon>
        <taxon>Philodinidae</taxon>
        <taxon>Didymodactylos</taxon>
    </lineage>
</organism>
<name>A0A8S2W5E6_9BILA</name>
<comment type="caution">
    <text evidence="1">The sequence shown here is derived from an EMBL/GenBank/DDBJ whole genome shotgun (WGS) entry which is preliminary data.</text>
</comment>
<evidence type="ECO:0000313" key="1">
    <source>
        <dbReference type="EMBL" id="CAF4432930.1"/>
    </source>
</evidence>
<gene>
    <name evidence="1" type="ORF">TMI583_LOCUS44994</name>
</gene>
<accession>A0A8S2W5E6</accession>
<proteinExistence type="predicted"/>
<feature type="non-terminal residue" evidence="1">
    <location>
        <position position="1"/>
    </location>
</feature>
<evidence type="ECO:0000313" key="2">
    <source>
        <dbReference type="Proteomes" id="UP000682733"/>
    </source>
</evidence>
<reference evidence="1" key="1">
    <citation type="submission" date="2021-02" db="EMBL/GenBank/DDBJ databases">
        <authorList>
            <person name="Nowell W R."/>
        </authorList>
    </citation>
    <scope>NUCLEOTIDE SEQUENCE</scope>
</reference>
<dbReference type="EMBL" id="CAJOBA010079141">
    <property type="protein sequence ID" value="CAF4432930.1"/>
    <property type="molecule type" value="Genomic_DNA"/>
</dbReference>